<name>A0A1L7XPL4_9HELO</name>
<accession>A0A1L7XPL4</accession>
<evidence type="ECO:0000313" key="2">
    <source>
        <dbReference type="EMBL" id="CZR66963.1"/>
    </source>
</evidence>
<dbReference type="EMBL" id="FJOG01000041">
    <property type="protein sequence ID" value="CZR66963.1"/>
    <property type="molecule type" value="Genomic_DNA"/>
</dbReference>
<sequence length="41" mass="4409">MPLDSRKPFDSSNPLSKSSQHTPSPPLQQNPGYKLGDVISG</sequence>
<protein>
    <submittedName>
        <fullName evidence="2">Uncharacterized protein</fullName>
    </submittedName>
</protein>
<dbReference type="Proteomes" id="UP000184330">
    <property type="component" value="Unassembled WGS sequence"/>
</dbReference>
<dbReference type="AlphaFoldDB" id="A0A1L7XPL4"/>
<reference evidence="2 3" key="1">
    <citation type="submission" date="2016-03" db="EMBL/GenBank/DDBJ databases">
        <authorList>
            <person name="Ploux O."/>
        </authorList>
    </citation>
    <scope>NUCLEOTIDE SEQUENCE [LARGE SCALE GENOMIC DNA]</scope>
    <source>
        <strain evidence="2 3">UAMH 11012</strain>
    </source>
</reference>
<evidence type="ECO:0000313" key="3">
    <source>
        <dbReference type="Proteomes" id="UP000184330"/>
    </source>
</evidence>
<organism evidence="2 3">
    <name type="scientific">Phialocephala subalpina</name>
    <dbReference type="NCBI Taxonomy" id="576137"/>
    <lineage>
        <taxon>Eukaryota</taxon>
        <taxon>Fungi</taxon>
        <taxon>Dikarya</taxon>
        <taxon>Ascomycota</taxon>
        <taxon>Pezizomycotina</taxon>
        <taxon>Leotiomycetes</taxon>
        <taxon>Helotiales</taxon>
        <taxon>Mollisiaceae</taxon>
        <taxon>Phialocephala</taxon>
        <taxon>Phialocephala fortinii species complex</taxon>
    </lineage>
</organism>
<feature type="region of interest" description="Disordered" evidence="1">
    <location>
        <begin position="1"/>
        <end position="41"/>
    </location>
</feature>
<keyword evidence="3" id="KW-1185">Reference proteome</keyword>
<evidence type="ECO:0000256" key="1">
    <source>
        <dbReference type="SAM" id="MobiDB-lite"/>
    </source>
</evidence>
<gene>
    <name evidence="2" type="ORF">PAC_16862</name>
</gene>
<proteinExistence type="predicted"/>
<feature type="compositionally biased region" description="Polar residues" evidence="1">
    <location>
        <begin position="10"/>
        <end position="22"/>
    </location>
</feature>